<feature type="transmembrane region" description="Helical" evidence="1">
    <location>
        <begin position="21"/>
        <end position="41"/>
    </location>
</feature>
<gene>
    <name evidence="2" type="ORF">GCM10009544_28100</name>
</gene>
<keyword evidence="1" id="KW-0472">Membrane</keyword>
<comment type="caution">
    <text evidence="2">The sequence shown here is derived from an EMBL/GenBank/DDBJ whole genome shotgun (WGS) entry which is preliminary data.</text>
</comment>
<keyword evidence="3" id="KW-1185">Reference proteome</keyword>
<protein>
    <submittedName>
        <fullName evidence="2">Uncharacterized protein</fullName>
    </submittedName>
</protein>
<keyword evidence="1" id="KW-0812">Transmembrane</keyword>
<name>A0ABP3JUD8_9ACTN</name>
<dbReference type="EMBL" id="BAAAHB010000026">
    <property type="protein sequence ID" value="GAA0464141.1"/>
    <property type="molecule type" value="Genomic_DNA"/>
</dbReference>
<sequence length="96" mass="9564">MTTRAELARLGRRIVSGADKLHPAALAALVVVLLGLAYGVGLVLEPAVIAAVTALVAAVKAAAVLGAAGLAGRCAVRAAVHHFSRPGSRSPKEAHA</sequence>
<dbReference type="RefSeq" id="WP_344090055.1">
    <property type="nucleotide sequence ID" value="NZ_BAAAHB010000026.1"/>
</dbReference>
<accession>A0ABP3JUD8</accession>
<proteinExistence type="predicted"/>
<organism evidence="2 3">
    <name type="scientific">Streptomyces stramineus</name>
    <dbReference type="NCBI Taxonomy" id="173861"/>
    <lineage>
        <taxon>Bacteria</taxon>
        <taxon>Bacillati</taxon>
        <taxon>Actinomycetota</taxon>
        <taxon>Actinomycetes</taxon>
        <taxon>Kitasatosporales</taxon>
        <taxon>Streptomycetaceae</taxon>
        <taxon>Streptomyces</taxon>
    </lineage>
</organism>
<evidence type="ECO:0000313" key="3">
    <source>
        <dbReference type="Proteomes" id="UP001499895"/>
    </source>
</evidence>
<reference evidence="3" key="1">
    <citation type="journal article" date="2019" name="Int. J. Syst. Evol. Microbiol.">
        <title>The Global Catalogue of Microorganisms (GCM) 10K type strain sequencing project: providing services to taxonomists for standard genome sequencing and annotation.</title>
        <authorList>
            <consortium name="The Broad Institute Genomics Platform"/>
            <consortium name="The Broad Institute Genome Sequencing Center for Infectious Disease"/>
            <person name="Wu L."/>
            <person name="Ma J."/>
        </authorList>
    </citation>
    <scope>NUCLEOTIDE SEQUENCE [LARGE SCALE GENOMIC DNA]</scope>
    <source>
        <strain evidence="3">JCM 10649</strain>
    </source>
</reference>
<feature type="transmembrane region" description="Helical" evidence="1">
    <location>
        <begin position="47"/>
        <end position="71"/>
    </location>
</feature>
<keyword evidence="1" id="KW-1133">Transmembrane helix</keyword>
<evidence type="ECO:0000313" key="2">
    <source>
        <dbReference type="EMBL" id="GAA0464141.1"/>
    </source>
</evidence>
<evidence type="ECO:0000256" key="1">
    <source>
        <dbReference type="SAM" id="Phobius"/>
    </source>
</evidence>
<dbReference type="Proteomes" id="UP001499895">
    <property type="component" value="Unassembled WGS sequence"/>
</dbReference>